<evidence type="ECO:0000259" key="1">
    <source>
        <dbReference type="Pfam" id="PF00561"/>
    </source>
</evidence>
<dbReference type="GO" id="GO:0016787">
    <property type="term" value="F:hydrolase activity"/>
    <property type="evidence" value="ECO:0007669"/>
    <property type="project" value="UniProtKB-KW"/>
</dbReference>
<dbReference type="EMBL" id="JAWLUP010000376">
    <property type="protein sequence ID" value="MDV7269186.1"/>
    <property type="molecule type" value="Genomic_DNA"/>
</dbReference>
<dbReference type="InterPro" id="IPR000073">
    <property type="entry name" value="AB_hydrolase_1"/>
</dbReference>
<dbReference type="InterPro" id="IPR050266">
    <property type="entry name" value="AB_hydrolase_sf"/>
</dbReference>
<dbReference type="SUPFAM" id="SSF53474">
    <property type="entry name" value="alpha/beta-Hydrolases"/>
    <property type="match status" value="1"/>
</dbReference>
<dbReference type="Gene3D" id="3.40.50.1820">
    <property type="entry name" value="alpha/beta hydrolase"/>
    <property type="match status" value="1"/>
</dbReference>
<organism evidence="3 4">
    <name type="scientific">Rhodococcus oxybenzonivorans</name>
    <dbReference type="NCBI Taxonomy" id="1990687"/>
    <lineage>
        <taxon>Bacteria</taxon>
        <taxon>Bacillati</taxon>
        <taxon>Actinomycetota</taxon>
        <taxon>Actinomycetes</taxon>
        <taxon>Mycobacteriales</taxon>
        <taxon>Nocardiaceae</taxon>
        <taxon>Rhodococcus</taxon>
    </lineage>
</organism>
<dbReference type="AlphaFoldDB" id="A0AAE4V5C2"/>
<dbReference type="SUPFAM" id="SSF55718">
    <property type="entry name" value="SCP-like"/>
    <property type="match status" value="1"/>
</dbReference>
<evidence type="ECO:0000313" key="3">
    <source>
        <dbReference type="EMBL" id="MDV7269186.1"/>
    </source>
</evidence>
<dbReference type="Proteomes" id="UP001185863">
    <property type="component" value="Unassembled WGS sequence"/>
</dbReference>
<dbReference type="Gene3D" id="3.30.1050.10">
    <property type="entry name" value="SCP2 sterol-binding domain"/>
    <property type="match status" value="1"/>
</dbReference>
<dbReference type="Pfam" id="PF00561">
    <property type="entry name" value="Abhydrolase_1"/>
    <property type="match status" value="1"/>
</dbReference>
<accession>A0AAE4V5C2</accession>
<dbReference type="PANTHER" id="PTHR43798:SF33">
    <property type="entry name" value="HYDROLASE, PUTATIVE (AFU_ORTHOLOGUE AFUA_2G14860)-RELATED"/>
    <property type="match status" value="1"/>
</dbReference>
<evidence type="ECO:0000259" key="2">
    <source>
        <dbReference type="Pfam" id="PF02036"/>
    </source>
</evidence>
<name>A0AAE4V5C2_9NOCA</name>
<dbReference type="RefSeq" id="WP_317769512.1">
    <property type="nucleotide sequence ID" value="NZ_JAWLUP010000376.1"/>
</dbReference>
<protein>
    <submittedName>
        <fullName evidence="3">Alpha/beta fold hydrolase</fullName>
    </submittedName>
</protein>
<dbReference type="InterPro" id="IPR003033">
    <property type="entry name" value="SCP2_sterol-bd_dom"/>
</dbReference>
<evidence type="ECO:0000313" key="4">
    <source>
        <dbReference type="Proteomes" id="UP001185863"/>
    </source>
</evidence>
<keyword evidence="3" id="KW-0378">Hydrolase</keyword>
<dbReference type="GO" id="GO:0016020">
    <property type="term" value="C:membrane"/>
    <property type="evidence" value="ECO:0007669"/>
    <property type="project" value="TreeGrafter"/>
</dbReference>
<comment type="caution">
    <text evidence="3">The sequence shown here is derived from an EMBL/GenBank/DDBJ whole genome shotgun (WGS) entry which is preliminary data.</text>
</comment>
<proteinExistence type="predicted"/>
<sequence length="235" mass="24515">MGEGQPIDPASMLATHFPRDLTDTVMSGESATVVLDIAGHGHWTVSIDSGVAELRSADGPRKPTCTIRTDADTLADVLIGRRSGVDAFLDGDLVTRGSLATVLQIGGAFAPDVELSTRPQSREVDAGGVRTAYLEAGRADAPPVVLLHGLGATNASMLPVLADLAEDHRVIAPDTPGFGASEAPCWTYTAHQLYSWLRAFLDAVDARGAIVVGNSLGGRLALELAMHDPEAVAKL</sequence>
<dbReference type="PANTHER" id="PTHR43798">
    <property type="entry name" value="MONOACYLGLYCEROL LIPASE"/>
    <property type="match status" value="1"/>
</dbReference>
<gene>
    <name evidence="3" type="ORF">R4315_32225</name>
</gene>
<dbReference type="Pfam" id="PF02036">
    <property type="entry name" value="SCP2"/>
    <property type="match status" value="1"/>
</dbReference>
<feature type="domain" description="AB hydrolase-1" evidence="1">
    <location>
        <begin position="142"/>
        <end position="235"/>
    </location>
</feature>
<dbReference type="InterPro" id="IPR036527">
    <property type="entry name" value="SCP2_sterol-bd_dom_sf"/>
</dbReference>
<feature type="domain" description="SCP2" evidence="2">
    <location>
        <begin position="31"/>
        <end position="109"/>
    </location>
</feature>
<dbReference type="PRINTS" id="PR00111">
    <property type="entry name" value="ABHYDROLASE"/>
</dbReference>
<feature type="non-terminal residue" evidence="3">
    <location>
        <position position="235"/>
    </location>
</feature>
<reference evidence="3" key="1">
    <citation type="submission" date="2023-10" db="EMBL/GenBank/DDBJ databases">
        <title>Development of a sustainable strategy for remediation of hydrocarbon-contaminated territories based on the waste exchange concept.</title>
        <authorList>
            <person name="Krivoruchko A."/>
        </authorList>
    </citation>
    <scope>NUCLEOTIDE SEQUENCE</scope>
    <source>
        <strain evidence="3">IEGM 68</strain>
    </source>
</reference>
<dbReference type="InterPro" id="IPR029058">
    <property type="entry name" value="AB_hydrolase_fold"/>
</dbReference>